<dbReference type="PANTHER" id="PTHR43537">
    <property type="entry name" value="TRANSCRIPTIONAL REGULATOR, GNTR FAMILY"/>
    <property type="match status" value="1"/>
</dbReference>
<dbReference type="AlphaFoldDB" id="A0A8J7MSA8"/>
<dbReference type="CDD" id="cd07377">
    <property type="entry name" value="WHTH_GntR"/>
    <property type="match status" value="1"/>
</dbReference>
<name>A0A8J7MSA8_9RHOB</name>
<protein>
    <submittedName>
        <fullName evidence="6">FadR family transcriptional regulator</fullName>
    </submittedName>
</protein>
<keyword evidence="3" id="KW-0804">Transcription</keyword>
<dbReference type="PRINTS" id="PR00035">
    <property type="entry name" value="HTHGNTR"/>
</dbReference>
<dbReference type="InterPro" id="IPR036390">
    <property type="entry name" value="WH_DNA-bd_sf"/>
</dbReference>
<dbReference type="Gene3D" id="1.20.120.530">
    <property type="entry name" value="GntR ligand-binding domain-like"/>
    <property type="match status" value="1"/>
</dbReference>
<dbReference type="Pfam" id="PF07729">
    <property type="entry name" value="FCD"/>
    <property type="match status" value="1"/>
</dbReference>
<dbReference type="InterPro" id="IPR011711">
    <property type="entry name" value="GntR_C"/>
</dbReference>
<dbReference type="GO" id="GO:0003677">
    <property type="term" value="F:DNA binding"/>
    <property type="evidence" value="ECO:0007669"/>
    <property type="project" value="UniProtKB-KW"/>
</dbReference>
<dbReference type="InterPro" id="IPR000524">
    <property type="entry name" value="Tscrpt_reg_HTH_GntR"/>
</dbReference>
<evidence type="ECO:0000256" key="2">
    <source>
        <dbReference type="ARBA" id="ARBA00023125"/>
    </source>
</evidence>
<dbReference type="SMART" id="SM00895">
    <property type="entry name" value="FCD"/>
    <property type="match status" value="1"/>
</dbReference>
<dbReference type="Gene3D" id="1.10.10.10">
    <property type="entry name" value="Winged helix-like DNA-binding domain superfamily/Winged helix DNA-binding domain"/>
    <property type="match status" value="1"/>
</dbReference>
<dbReference type="GO" id="GO:0003700">
    <property type="term" value="F:DNA-binding transcription factor activity"/>
    <property type="evidence" value="ECO:0007669"/>
    <property type="project" value="InterPro"/>
</dbReference>
<feature type="region of interest" description="Disordered" evidence="4">
    <location>
        <begin position="230"/>
        <end position="250"/>
    </location>
</feature>
<dbReference type="Proteomes" id="UP000619033">
    <property type="component" value="Unassembled WGS sequence"/>
</dbReference>
<dbReference type="PANTHER" id="PTHR43537:SF5">
    <property type="entry name" value="UXU OPERON TRANSCRIPTIONAL REGULATOR"/>
    <property type="match status" value="1"/>
</dbReference>
<dbReference type="SUPFAM" id="SSF46785">
    <property type="entry name" value="Winged helix' DNA-binding domain"/>
    <property type="match status" value="1"/>
</dbReference>
<dbReference type="PROSITE" id="PS50949">
    <property type="entry name" value="HTH_GNTR"/>
    <property type="match status" value="1"/>
</dbReference>
<dbReference type="Pfam" id="PF00392">
    <property type="entry name" value="GntR"/>
    <property type="match status" value="1"/>
</dbReference>
<gene>
    <name evidence="6" type="ORF">JI744_15025</name>
</gene>
<keyword evidence="2" id="KW-0238">DNA-binding</keyword>
<sequence>MKRESLSTIVFERLIASIHSGELAPGMQLPTEAELGAEFEVSRTVIREAIARLRSEGQVVPRQGKGVFVSDAPRRSFSIPTETLRTLPQTLSFLELRLALETEAAARCAMRRTEAEARQIRIEMESADSAYPNPEDVQVHYDFDFHLAIAKAAHNDYIYEFLLYLKPILVPRFQLSYVVASEMKDKYFDRIHAEHEAIVRAIEVSDPEAARNAMRLHLENSLERLRALARSTGQPTAAEPGAGSLFGSRL</sequence>
<evidence type="ECO:0000256" key="3">
    <source>
        <dbReference type="ARBA" id="ARBA00023163"/>
    </source>
</evidence>
<evidence type="ECO:0000313" key="6">
    <source>
        <dbReference type="EMBL" id="MBL4929418.1"/>
    </source>
</evidence>
<proteinExistence type="predicted"/>
<keyword evidence="1" id="KW-0805">Transcription regulation</keyword>
<comment type="caution">
    <text evidence="6">The sequence shown here is derived from an EMBL/GenBank/DDBJ whole genome shotgun (WGS) entry which is preliminary data.</text>
</comment>
<dbReference type="SUPFAM" id="SSF48008">
    <property type="entry name" value="GntR ligand-binding domain-like"/>
    <property type="match status" value="1"/>
</dbReference>
<dbReference type="SMART" id="SM00345">
    <property type="entry name" value="HTH_GNTR"/>
    <property type="match status" value="1"/>
</dbReference>
<evidence type="ECO:0000256" key="1">
    <source>
        <dbReference type="ARBA" id="ARBA00023015"/>
    </source>
</evidence>
<organism evidence="6 7">
    <name type="scientific">Fuscibacter oryzae</name>
    <dbReference type="NCBI Taxonomy" id="2803939"/>
    <lineage>
        <taxon>Bacteria</taxon>
        <taxon>Pseudomonadati</taxon>
        <taxon>Pseudomonadota</taxon>
        <taxon>Alphaproteobacteria</taxon>
        <taxon>Rhodobacterales</taxon>
        <taxon>Paracoccaceae</taxon>
        <taxon>Fuscibacter</taxon>
    </lineage>
</organism>
<accession>A0A8J7MSA8</accession>
<evidence type="ECO:0000259" key="5">
    <source>
        <dbReference type="PROSITE" id="PS50949"/>
    </source>
</evidence>
<evidence type="ECO:0000313" key="7">
    <source>
        <dbReference type="Proteomes" id="UP000619033"/>
    </source>
</evidence>
<dbReference type="InterPro" id="IPR036388">
    <property type="entry name" value="WH-like_DNA-bd_sf"/>
</dbReference>
<reference evidence="6" key="1">
    <citation type="submission" date="2021-01" db="EMBL/GenBank/DDBJ databases">
        <title>Genome seq and assembly of Tabrizicola sp. KVB23.</title>
        <authorList>
            <person name="Chhetri G."/>
        </authorList>
    </citation>
    <scope>NUCLEOTIDE SEQUENCE</scope>
    <source>
        <strain evidence="6">KVB23</strain>
    </source>
</reference>
<feature type="domain" description="HTH gntR-type" evidence="5">
    <location>
        <begin position="4"/>
        <end position="72"/>
    </location>
</feature>
<evidence type="ECO:0000256" key="4">
    <source>
        <dbReference type="SAM" id="MobiDB-lite"/>
    </source>
</evidence>
<keyword evidence="7" id="KW-1185">Reference proteome</keyword>
<dbReference type="RefSeq" id="WP_202661959.1">
    <property type="nucleotide sequence ID" value="NZ_JAESVP010000008.1"/>
</dbReference>
<dbReference type="EMBL" id="JAESVP010000008">
    <property type="protein sequence ID" value="MBL4929418.1"/>
    <property type="molecule type" value="Genomic_DNA"/>
</dbReference>
<dbReference type="InterPro" id="IPR008920">
    <property type="entry name" value="TF_FadR/GntR_C"/>
</dbReference>